<protein>
    <submittedName>
        <fullName evidence="1">Uncharacterized protein</fullName>
    </submittedName>
</protein>
<dbReference type="KEGG" id="ssck:SPSK_02693"/>
<evidence type="ECO:0000313" key="2">
    <source>
        <dbReference type="Proteomes" id="UP000033710"/>
    </source>
</evidence>
<proteinExistence type="predicted"/>
<evidence type="ECO:0000313" key="1">
    <source>
        <dbReference type="EMBL" id="KJR86300.1"/>
    </source>
</evidence>
<reference evidence="1 2" key="2">
    <citation type="journal article" date="2015" name="Eukaryot. Cell">
        <title>Asexual propagation of a virulent clone complex in a human and feline outbreak of sporotrichosis.</title>
        <authorList>
            <person name="Teixeira Mde M."/>
            <person name="Rodrigues A.M."/>
            <person name="Tsui C.K."/>
            <person name="de Almeida L.G."/>
            <person name="Van Diepeningen A.D."/>
            <person name="van den Ende B.G."/>
            <person name="Fernandes G.F."/>
            <person name="Kano R."/>
            <person name="Hamelin R.C."/>
            <person name="Lopes-Bezerra L.M."/>
            <person name="Vasconcelos A.T."/>
            <person name="de Hoog S."/>
            <person name="de Camargo Z.P."/>
            <person name="Felipe M.S."/>
        </authorList>
    </citation>
    <scope>NUCLEOTIDE SEQUENCE [LARGE SCALE GENOMIC DNA]</scope>
    <source>
        <strain evidence="1 2">1099-18</strain>
    </source>
</reference>
<gene>
    <name evidence="1" type="ORF">SPSK_02693</name>
</gene>
<reference evidence="1 2" key="1">
    <citation type="journal article" date="2014" name="BMC Genomics">
        <title>Comparative genomics of the major fungal agents of human and animal Sporotrichosis: Sporothrix schenckii and Sporothrix brasiliensis.</title>
        <authorList>
            <person name="Teixeira M.M."/>
            <person name="de Almeida L.G."/>
            <person name="Kubitschek-Barreira P."/>
            <person name="Alves F.L."/>
            <person name="Kioshima E.S."/>
            <person name="Abadio A.K."/>
            <person name="Fernandes L."/>
            <person name="Derengowski L.S."/>
            <person name="Ferreira K.S."/>
            <person name="Souza R.C."/>
            <person name="Ruiz J.C."/>
            <person name="de Andrade N.C."/>
            <person name="Paes H.C."/>
            <person name="Nicola A.M."/>
            <person name="Albuquerque P."/>
            <person name="Gerber A.L."/>
            <person name="Martins V.P."/>
            <person name="Peconick L.D."/>
            <person name="Neto A.V."/>
            <person name="Chaucanez C.B."/>
            <person name="Silva P.A."/>
            <person name="Cunha O.L."/>
            <person name="de Oliveira F.F."/>
            <person name="dos Santos T.C."/>
            <person name="Barros A.L."/>
            <person name="Soares M.A."/>
            <person name="de Oliveira L.M."/>
            <person name="Marini M.M."/>
            <person name="Villalobos-Duno H."/>
            <person name="Cunha M.M."/>
            <person name="de Hoog S."/>
            <person name="da Silveira J.F."/>
            <person name="Henrissat B."/>
            <person name="Nino-Vega G.A."/>
            <person name="Cisalpino P.S."/>
            <person name="Mora-Montes H.M."/>
            <person name="Almeida S.R."/>
            <person name="Stajich J.E."/>
            <person name="Lopes-Bezerra L.M."/>
            <person name="Vasconcelos A.T."/>
            <person name="Felipe M.S."/>
        </authorList>
    </citation>
    <scope>NUCLEOTIDE SEQUENCE [LARGE SCALE GENOMIC DNA]</scope>
    <source>
        <strain evidence="1 2">1099-18</strain>
    </source>
</reference>
<dbReference type="OrthoDB" id="4499271at2759"/>
<name>A0A0F2MBT4_SPOSC</name>
<dbReference type="AlphaFoldDB" id="A0A0F2MBT4"/>
<sequence length="290" mass="31532">MRTEDLEALVASIAQALNAFGIPCVLWGHCLLQVHGVPTILGVRINTTKTIRNAVPLAFAMFCSSNALQSIDYAIPDDALTAGSRALLGITLAQDALLAPCPDRSSCDILAPNRPSPAPSFHVHLKDDTEVGVGLYLQRDTLWFLPPFQSTGVRARLLAPRVDSLPAPFLLATDATALPPWRPSRGSGVFTSGDGKGPVVVVKSHVLLEALMRILARDDGTSAGSFSLAIITYMEMYVDGDGFLDARQLPDDVRALYEQRRNRSKPLRQWKWEVKRYFGPGPAPFVAITD</sequence>
<organism evidence="1 2">
    <name type="scientific">Sporothrix schenckii 1099-18</name>
    <dbReference type="NCBI Taxonomy" id="1397361"/>
    <lineage>
        <taxon>Eukaryota</taxon>
        <taxon>Fungi</taxon>
        <taxon>Dikarya</taxon>
        <taxon>Ascomycota</taxon>
        <taxon>Pezizomycotina</taxon>
        <taxon>Sordariomycetes</taxon>
        <taxon>Sordariomycetidae</taxon>
        <taxon>Ophiostomatales</taxon>
        <taxon>Ophiostomataceae</taxon>
        <taxon>Sporothrix</taxon>
    </lineage>
</organism>
<accession>A0A0F2MBT4</accession>
<dbReference type="Proteomes" id="UP000033710">
    <property type="component" value="Unassembled WGS sequence"/>
</dbReference>
<dbReference type="RefSeq" id="XP_016588976.1">
    <property type="nucleotide sequence ID" value="XM_016729560.1"/>
</dbReference>
<dbReference type="VEuPathDB" id="FungiDB:SPSK_02693"/>
<dbReference type="GeneID" id="27664837"/>
<dbReference type="EMBL" id="AXCR01000006">
    <property type="protein sequence ID" value="KJR86300.1"/>
    <property type="molecule type" value="Genomic_DNA"/>
</dbReference>
<comment type="caution">
    <text evidence="1">The sequence shown here is derived from an EMBL/GenBank/DDBJ whole genome shotgun (WGS) entry which is preliminary data.</text>
</comment>